<evidence type="ECO:0000256" key="3">
    <source>
        <dbReference type="ARBA" id="ARBA00012929"/>
    </source>
</evidence>
<dbReference type="InterPro" id="IPR005913">
    <property type="entry name" value="dTDP_dehydrorham_reduct"/>
</dbReference>
<dbReference type="InterPro" id="IPR029903">
    <property type="entry name" value="RmlD-like-bd"/>
</dbReference>
<evidence type="ECO:0000256" key="1">
    <source>
        <dbReference type="ARBA" id="ARBA00004781"/>
    </source>
</evidence>
<gene>
    <name evidence="8" type="primary">rfbD</name>
    <name evidence="8" type="ORF">GPY48_15485</name>
</gene>
<evidence type="ECO:0000313" key="8">
    <source>
        <dbReference type="EMBL" id="NDL04563.1"/>
    </source>
</evidence>
<reference evidence="8 9" key="1">
    <citation type="submission" date="2019-12" db="EMBL/GenBank/DDBJ databases">
        <title>Engineering Photorhabdus to improve their lethality against agricultural pests.</title>
        <authorList>
            <person name="Machado R.A.R."/>
        </authorList>
    </citation>
    <scope>NUCLEOTIDE SEQUENCE [LARGE SCALE GENOMIC DNA]</scope>
    <source>
        <strain evidence="8 9">M-CN4</strain>
    </source>
</reference>
<comment type="cofactor">
    <cofactor evidence="6">
        <name>Mg(2+)</name>
        <dbReference type="ChEBI" id="CHEBI:18420"/>
    </cofactor>
    <text evidence="6">Binds 1 Mg(2+) ion per monomer.</text>
</comment>
<dbReference type="CDD" id="cd05254">
    <property type="entry name" value="dTDP_HR_like_SDR_e"/>
    <property type="match status" value="1"/>
</dbReference>
<comment type="caution">
    <text evidence="8">The sequence shown here is derived from an EMBL/GenBank/DDBJ whole genome shotgun (WGS) entry which is preliminary data.</text>
</comment>
<feature type="domain" description="RmlD-like substrate binding" evidence="7">
    <location>
        <begin position="24"/>
        <end position="315"/>
    </location>
</feature>
<evidence type="ECO:0000313" key="9">
    <source>
        <dbReference type="Proteomes" id="UP000466619"/>
    </source>
</evidence>
<dbReference type="PANTHER" id="PTHR10491:SF4">
    <property type="entry name" value="METHIONINE ADENOSYLTRANSFERASE 2 SUBUNIT BETA"/>
    <property type="match status" value="1"/>
</dbReference>
<dbReference type="NCBIfam" id="NF007440">
    <property type="entry name" value="PRK09987.1"/>
    <property type="match status" value="1"/>
</dbReference>
<keyword evidence="6 8" id="KW-0560">Oxidoreductase</keyword>
<dbReference type="NCBIfam" id="TIGR01214">
    <property type="entry name" value="rmlD"/>
    <property type="match status" value="1"/>
</dbReference>
<evidence type="ECO:0000256" key="2">
    <source>
        <dbReference type="ARBA" id="ARBA00010944"/>
    </source>
</evidence>
<dbReference type="EC" id="1.1.1.133" evidence="3 6"/>
<dbReference type="Gene3D" id="3.90.25.10">
    <property type="entry name" value="UDP-galactose 4-epimerase, domain 1"/>
    <property type="match status" value="1"/>
</dbReference>
<sequence length="319" mass="35494">MGQQCEKWCLPILDCRALWGEQIMHILLFGKNGQVGWESQRALAPLGRITALNVTSSDYCGDFSNPAGITDTIQLLKPDVIVNAAAYTAVDKAESEHELTELLNTRSVEAVAKEAQKLGAWLVHYSTDYVFDGSGERPWRENDIPAPINIYGETKLAGEIAVQAHCEKHLIFRTSWVYAVRGTNFIKTMLKLGKERETLSIINDQFGAPTGAELLADCTAHAIRVAQQKPEVAGLYHLVASGETTWFNYAQHVFEQARCASVELAIREIKPVSTSAFPTPAQRPYNSRLNTDKFQQTFDLILPDWKAGVDRMLTEILGQ</sequence>
<dbReference type="Proteomes" id="UP000466619">
    <property type="component" value="Unassembled WGS sequence"/>
</dbReference>
<comment type="function">
    <text evidence="6">Catalyzes the reduction of dTDP-6-deoxy-L-lyxo-4-hexulose to yield dTDP-L-rhamnose.</text>
</comment>
<evidence type="ECO:0000256" key="6">
    <source>
        <dbReference type="RuleBase" id="RU364082"/>
    </source>
</evidence>
<comment type="similarity">
    <text evidence="2 6">Belongs to the dTDP-4-dehydrorhamnose reductase family.</text>
</comment>
<accession>A0ABX0ANK1</accession>
<evidence type="ECO:0000256" key="5">
    <source>
        <dbReference type="ARBA" id="ARBA00048200"/>
    </source>
</evidence>
<organism evidence="8 9">
    <name type="scientific">Photorhabdus bodei</name>
    <dbReference type="NCBI Taxonomy" id="2029681"/>
    <lineage>
        <taxon>Bacteria</taxon>
        <taxon>Pseudomonadati</taxon>
        <taxon>Pseudomonadota</taxon>
        <taxon>Gammaproteobacteria</taxon>
        <taxon>Enterobacterales</taxon>
        <taxon>Morganellaceae</taxon>
        <taxon>Photorhabdus</taxon>
    </lineage>
</organism>
<proteinExistence type="inferred from homology"/>
<keyword evidence="6" id="KW-0521">NADP</keyword>
<dbReference type="InterPro" id="IPR036291">
    <property type="entry name" value="NAD(P)-bd_dom_sf"/>
</dbReference>
<comment type="catalytic activity">
    <reaction evidence="5 6">
        <text>dTDP-beta-L-rhamnose + NADP(+) = dTDP-4-dehydro-beta-L-rhamnose + NADPH + H(+)</text>
        <dbReference type="Rhea" id="RHEA:21796"/>
        <dbReference type="ChEBI" id="CHEBI:15378"/>
        <dbReference type="ChEBI" id="CHEBI:57510"/>
        <dbReference type="ChEBI" id="CHEBI:57783"/>
        <dbReference type="ChEBI" id="CHEBI:58349"/>
        <dbReference type="ChEBI" id="CHEBI:62830"/>
        <dbReference type="EC" id="1.1.1.133"/>
    </reaction>
</comment>
<name>A0ABX0ANK1_9GAMM</name>
<evidence type="ECO:0000259" key="7">
    <source>
        <dbReference type="Pfam" id="PF04321"/>
    </source>
</evidence>
<dbReference type="GO" id="GO:0008831">
    <property type="term" value="F:dTDP-4-dehydrorhamnose reductase activity"/>
    <property type="evidence" value="ECO:0007669"/>
    <property type="project" value="UniProtKB-EC"/>
</dbReference>
<dbReference type="Gene3D" id="3.40.50.720">
    <property type="entry name" value="NAD(P)-binding Rossmann-like Domain"/>
    <property type="match status" value="1"/>
</dbReference>
<keyword evidence="9" id="KW-1185">Reference proteome</keyword>
<dbReference type="SUPFAM" id="SSF51735">
    <property type="entry name" value="NAD(P)-binding Rossmann-fold domains"/>
    <property type="match status" value="1"/>
</dbReference>
<evidence type="ECO:0000256" key="4">
    <source>
        <dbReference type="ARBA" id="ARBA00017099"/>
    </source>
</evidence>
<dbReference type="Pfam" id="PF04321">
    <property type="entry name" value="RmlD_sub_bind"/>
    <property type="match status" value="1"/>
</dbReference>
<dbReference type="EMBL" id="WSFC01000035">
    <property type="protein sequence ID" value="NDL04563.1"/>
    <property type="molecule type" value="Genomic_DNA"/>
</dbReference>
<protein>
    <recommendedName>
        <fullName evidence="4 6">dTDP-4-dehydrorhamnose reductase</fullName>
        <ecNumber evidence="3 6">1.1.1.133</ecNumber>
    </recommendedName>
</protein>
<dbReference type="PANTHER" id="PTHR10491">
    <property type="entry name" value="DTDP-4-DEHYDRORHAMNOSE REDUCTASE"/>
    <property type="match status" value="1"/>
</dbReference>
<comment type="pathway">
    <text evidence="1 6">Carbohydrate biosynthesis; dTDP-L-rhamnose biosynthesis.</text>
</comment>